<dbReference type="Proteomes" id="UP000241890">
    <property type="component" value="Unassembled WGS sequence"/>
</dbReference>
<feature type="non-terminal residue" evidence="1">
    <location>
        <position position="1"/>
    </location>
</feature>
<dbReference type="Gene3D" id="3.80.10.10">
    <property type="entry name" value="Ribonuclease Inhibitor"/>
    <property type="match status" value="1"/>
</dbReference>
<evidence type="ECO:0000313" key="2">
    <source>
        <dbReference type="Proteomes" id="UP000241890"/>
    </source>
</evidence>
<dbReference type="EMBL" id="BEYU01002025">
    <property type="protein sequence ID" value="GBG16062.1"/>
    <property type="molecule type" value="Genomic_DNA"/>
</dbReference>
<dbReference type="InterPro" id="IPR032675">
    <property type="entry name" value="LRR_dom_sf"/>
</dbReference>
<dbReference type="SUPFAM" id="SSF52058">
    <property type="entry name" value="L domain-like"/>
    <property type="match status" value="1"/>
</dbReference>
<dbReference type="AlphaFoldDB" id="A0A2R5FCX0"/>
<evidence type="ECO:0000313" key="1">
    <source>
        <dbReference type="EMBL" id="GBG16062.1"/>
    </source>
</evidence>
<organism evidence="1 2">
    <name type="scientific">Hondaea fermentalgiana</name>
    <dbReference type="NCBI Taxonomy" id="2315210"/>
    <lineage>
        <taxon>Eukaryota</taxon>
        <taxon>Sar</taxon>
        <taxon>Stramenopiles</taxon>
        <taxon>Bigyra</taxon>
        <taxon>Labyrinthulomycetes</taxon>
        <taxon>Thraustochytrida</taxon>
        <taxon>Thraustochytriidae</taxon>
        <taxon>Hondaea</taxon>
    </lineage>
</organism>
<reference evidence="1 2" key="1">
    <citation type="submission" date="2017-12" db="EMBL/GenBank/DDBJ databases">
        <title>Sequencing, de novo assembly and annotation of complete genome of a new Thraustochytrid species, strain FCC1311.</title>
        <authorList>
            <person name="Sedici K."/>
            <person name="Godart F."/>
            <person name="Aiese Cigliano R."/>
            <person name="Sanseverino W."/>
            <person name="Barakat M."/>
            <person name="Ortet P."/>
            <person name="Marechal E."/>
            <person name="Cagnac O."/>
            <person name="Amato A."/>
        </authorList>
    </citation>
    <scope>NUCLEOTIDE SEQUENCE [LARGE SCALE GENOMIC DNA]</scope>
</reference>
<sequence length="157" mass="16351">CVCDLANGTEAVCTPGGGGSFPADAVVIECYDDGGVFGGNESWPDLQGLDLLQEFYIEHVSAEGELDVLGELPSLTVLRTGPGVELRSFPEGLTASSTLQNLTIASSQLENVSDGLWVLASLINFELNSTGLECLSPLSWVTDASLSLNGETPAVIC</sequence>
<gene>
    <name evidence="1" type="ORF">FCC1311_118392</name>
</gene>
<dbReference type="InParanoid" id="A0A2R5FCX0"/>
<keyword evidence="2" id="KW-1185">Reference proteome</keyword>
<proteinExistence type="predicted"/>
<name>A0A2R5FCX0_9STRA</name>
<protein>
    <submittedName>
        <fullName evidence="1">Uncharacterized protein</fullName>
    </submittedName>
</protein>
<feature type="non-terminal residue" evidence="1">
    <location>
        <position position="157"/>
    </location>
</feature>
<accession>A0A2R5FCX0</accession>
<comment type="caution">
    <text evidence="1">The sequence shown here is derived from an EMBL/GenBank/DDBJ whole genome shotgun (WGS) entry which is preliminary data.</text>
</comment>